<evidence type="ECO:0000256" key="7">
    <source>
        <dbReference type="ARBA" id="ARBA00022840"/>
    </source>
</evidence>
<dbReference type="CDD" id="cd17546">
    <property type="entry name" value="REC_hyHK_CKI1_RcsC-like"/>
    <property type="match status" value="1"/>
</dbReference>
<protein>
    <recommendedName>
        <fullName evidence="2">histidine kinase</fullName>
        <ecNumber evidence="2">2.7.13.3</ecNumber>
    </recommendedName>
</protein>
<dbReference type="SUPFAM" id="SSF55785">
    <property type="entry name" value="PYP-like sensor domain (PAS domain)"/>
    <property type="match status" value="3"/>
</dbReference>
<dbReference type="Gene3D" id="1.10.287.130">
    <property type="match status" value="1"/>
</dbReference>
<dbReference type="PROSITE" id="PS50113">
    <property type="entry name" value="PAC"/>
    <property type="match status" value="1"/>
</dbReference>
<evidence type="ECO:0000313" key="15">
    <source>
        <dbReference type="Proteomes" id="UP000031937"/>
    </source>
</evidence>
<dbReference type="RefSeq" id="WP_041503785.1">
    <property type="nucleotide sequence ID" value="NZ_JPIT01000031.1"/>
</dbReference>
<dbReference type="Gene3D" id="3.30.565.10">
    <property type="entry name" value="Histidine kinase-like ATPase, C-terminal domain"/>
    <property type="match status" value="1"/>
</dbReference>
<evidence type="ECO:0000259" key="12">
    <source>
        <dbReference type="PROSITE" id="PS50112"/>
    </source>
</evidence>
<keyword evidence="3 9" id="KW-0597">Phosphoprotein</keyword>
<evidence type="ECO:0000259" key="11">
    <source>
        <dbReference type="PROSITE" id="PS50110"/>
    </source>
</evidence>
<dbReference type="FunFam" id="3.30.565.10:FF:000006">
    <property type="entry name" value="Sensor histidine kinase WalK"/>
    <property type="match status" value="1"/>
</dbReference>
<dbReference type="GO" id="GO:0005524">
    <property type="term" value="F:ATP binding"/>
    <property type="evidence" value="ECO:0007669"/>
    <property type="project" value="UniProtKB-KW"/>
</dbReference>
<evidence type="ECO:0000256" key="5">
    <source>
        <dbReference type="ARBA" id="ARBA00022741"/>
    </source>
</evidence>
<dbReference type="NCBIfam" id="TIGR00229">
    <property type="entry name" value="sensory_box"/>
    <property type="match status" value="2"/>
</dbReference>
<dbReference type="Pfam" id="PF13426">
    <property type="entry name" value="PAS_9"/>
    <property type="match status" value="2"/>
</dbReference>
<dbReference type="PANTHER" id="PTHR43047">
    <property type="entry name" value="TWO-COMPONENT HISTIDINE PROTEIN KINASE"/>
    <property type="match status" value="1"/>
</dbReference>
<evidence type="ECO:0000256" key="9">
    <source>
        <dbReference type="PROSITE-ProRule" id="PRU00169"/>
    </source>
</evidence>
<dbReference type="InterPro" id="IPR003594">
    <property type="entry name" value="HATPase_dom"/>
</dbReference>
<accession>A0AB34R529</accession>
<dbReference type="AlphaFoldDB" id="A0AB34R529"/>
<evidence type="ECO:0000256" key="2">
    <source>
        <dbReference type="ARBA" id="ARBA00012438"/>
    </source>
</evidence>
<keyword evidence="6" id="KW-0418">Kinase</keyword>
<dbReference type="InterPro" id="IPR036890">
    <property type="entry name" value="HATPase_C_sf"/>
</dbReference>
<dbReference type="Pfam" id="PF00072">
    <property type="entry name" value="Response_reg"/>
    <property type="match status" value="1"/>
</dbReference>
<dbReference type="InterPro" id="IPR035965">
    <property type="entry name" value="PAS-like_dom_sf"/>
</dbReference>
<dbReference type="InterPro" id="IPR036097">
    <property type="entry name" value="HisK_dim/P_sf"/>
</dbReference>
<dbReference type="InterPro" id="IPR004358">
    <property type="entry name" value="Sig_transdc_His_kin-like_C"/>
</dbReference>
<evidence type="ECO:0000256" key="8">
    <source>
        <dbReference type="ARBA" id="ARBA00023012"/>
    </source>
</evidence>
<dbReference type="PROSITE" id="PS50112">
    <property type="entry name" value="PAS"/>
    <property type="match status" value="1"/>
</dbReference>
<dbReference type="FunFam" id="1.10.287.130:FF:000002">
    <property type="entry name" value="Two-component osmosensing histidine kinase"/>
    <property type="match status" value="1"/>
</dbReference>
<keyword evidence="8" id="KW-0902">Two-component regulatory system</keyword>
<comment type="catalytic activity">
    <reaction evidence="1">
        <text>ATP + protein L-histidine = ADP + protein N-phospho-L-histidine.</text>
        <dbReference type="EC" id="2.7.13.3"/>
    </reaction>
</comment>
<dbReference type="Pfam" id="PF00512">
    <property type="entry name" value="HisKA"/>
    <property type="match status" value="1"/>
</dbReference>
<keyword evidence="4" id="KW-0808">Transferase</keyword>
<dbReference type="SUPFAM" id="SSF47384">
    <property type="entry name" value="Homodimeric domain of signal transducing histidine kinase"/>
    <property type="match status" value="1"/>
</dbReference>
<reference evidence="14 15" key="1">
    <citation type="submission" date="2014-07" db="EMBL/GenBank/DDBJ databases">
        <title>Porphyromonadaceae bacterium OUH 334697 = ATCC BAA-2682 = DSM 28341 draft genome.</title>
        <authorList>
            <person name="Sydenham T.V."/>
            <person name="Hasman H."/>
            <person name="Justesen U.S."/>
        </authorList>
    </citation>
    <scope>NUCLEOTIDE SEQUENCE [LARGE SCALE GENOMIC DNA]</scope>
    <source>
        <strain evidence="14 15">OUH 334697</strain>
    </source>
</reference>
<dbReference type="SUPFAM" id="SSF52172">
    <property type="entry name" value="CheY-like"/>
    <property type="match status" value="1"/>
</dbReference>
<dbReference type="EMBL" id="JPIT01000031">
    <property type="protein sequence ID" value="KIO43582.1"/>
    <property type="molecule type" value="Genomic_DNA"/>
</dbReference>
<dbReference type="EC" id="2.7.13.3" evidence="2"/>
<feature type="modified residue" description="4-aspartylphosphate" evidence="9">
    <location>
        <position position="999"/>
    </location>
</feature>
<dbReference type="InterPro" id="IPR005467">
    <property type="entry name" value="His_kinase_dom"/>
</dbReference>
<organism evidence="14 15">
    <name type="scientific">Sanguibacteroides justesenii</name>
    <dbReference type="NCBI Taxonomy" id="1547597"/>
    <lineage>
        <taxon>Bacteria</taxon>
        <taxon>Pseudomonadati</taxon>
        <taxon>Bacteroidota</taxon>
        <taxon>Bacteroidia</taxon>
        <taxon>Bacteroidales</taxon>
        <taxon>Porphyromonadaceae</taxon>
        <taxon>Sanguibacteroides</taxon>
    </lineage>
</organism>
<feature type="domain" description="PAC" evidence="13">
    <location>
        <begin position="647"/>
        <end position="699"/>
    </location>
</feature>
<dbReference type="Pfam" id="PF01590">
    <property type="entry name" value="GAF"/>
    <property type="match status" value="1"/>
</dbReference>
<dbReference type="Gene3D" id="3.30.450.20">
    <property type="entry name" value="PAS domain"/>
    <property type="match status" value="3"/>
</dbReference>
<comment type="caution">
    <text evidence="14">The sequence shown here is derived from an EMBL/GenBank/DDBJ whole genome shotgun (WGS) entry which is preliminary data.</text>
</comment>
<evidence type="ECO:0000256" key="4">
    <source>
        <dbReference type="ARBA" id="ARBA00022679"/>
    </source>
</evidence>
<dbReference type="InterPro" id="IPR001789">
    <property type="entry name" value="Sig_transdc_resp-reg_receiver"/>
</dbReference>
<dbReference type="CDD" id="cd16922">
    <property type="entry name" value="HATPase_EvgS-ArcB-TorS-like"/>
    <property type="match status" value="1"/>
</dbReference>
<gene>
    <name evidence="14" type="ORF">IE90_10690</name>
</gene>
<dbReference type="InterPro" id="IPR000014">
    <property type="entry name" value="PAS"/>
</dbReference>
<dbReference type="InterPro" id="IPR029016">
    <property type="entry name" value="GAF-like_dom_sf"/>
</dbReference>
<dbReference type="InterPro" id="IPR003661">
    <property type="entry name" value="HisK_dim/P_dom"/>
</dbReference>
<evidence type="ECO:0000256" key="1">
    <source>
        <dbReference type="ARBA" id="ARBA00000085"/>
    </source>
</evidence>
<dbReference type="GO" id="GO:0000155">
    <property type="term" value="F:phosphorelay sensor kinase activity"/>
    <property type="evidence" value="ECO:0007669"/>
    <property type="project" value="InterPro"/>
</dbReference>
<dbReference type="PROSITE" id="PS50110">
    <property type="entry name" value="RESPONSE_REGULATORY"/>
    <property type="match status" value="1"/>
</dbReference>
<dbReference type="SMART" id="SM00388">
    <property type="entry name" value="HisKA"/>
    <property type="match status" value="1"/>
</dbReference>
<evidence type="ECO:0000256" key="6">
    <source>
        <dbReference type="ARBA" id="ARBA00022777"/>
    </source>
</evidence>
<dbReference type="CDD" id="cd00130">
    <property type="entry name" value="PAS"/>
    <property type="match status" value="1"/>
</dbReference>
<dbReference type="InterPro" id="IPR003018">
    <property type="entry name" value="GAF"/>
</dbReference>
<dbReference type="PRINTS" id="PR00344">
    <property type="entry name" value="BCTRLSENSOR"/>
</dbReference>
<dbReference type="SUPFAM" id="SSF55781">
    <property type="entry name" value="GAF domain-like"/>
    <property type="match status" value="1"/>
</dbReference>
<feature type="domain" description="Response regulatory" evidence="11">
    <location>
        <begin position="951"/>
        <end position="1064"/>
    </location>
</feature>
<keyword evidence="7" id="KW-0067">ATP-binding</keyword>
<dbReference type="SMART" id="SM00448">
    <property type="entry name" value="REC"/>
    <property type="match status" value="1"/>
</dbReference>
<dbReference type="SUPFAM" id="SSF55874">
    <property type="entry name" value="ATPase domain of HSP90 chaperone/DNA topoisomerase II/histidine kinase"/>
    <property type="match status" value="1"/>
</dbReference>
<evidence type="ECO:0000259" key="10">
    <source>
        <dbReference type="PROSITE" id="PS50109"/>
    </source>
</evidence>
<feature type="domain" description="PAS" evidence="12">
    <location>
        <begin position="438"/>
        <end position="479"/>
    </location>
</feature>
<dbReference type="Proteomes" id="UP000031937">
    <property type="component" value="Unassembled WGS sequence"/>
</dbReference>
<name>A0AB34R529_9PORP</name>
<dbReference type="InterPro" id="IPR000700">
    <property type="entry name" value="PAS-assoc_C"/>
</dbReference>
<dbReference type="CDD" id="cd00082">
    <property type="entry name" value="HisKA"/>
    <property type="match status" value="1"/>
</dbReference>
<evidence type="ECO:0000313" key="14">
    <source>
        <dbReference type="EMBL" id="KIO43582.1"/>
    </source>
</evidence>
<dbReference type="Gene3D" id="3.40.50.2300">
    <property type="match status" value="1"/>
</dbReference>
<dbReference type="PROSITE" id="PS50109">
    <property type="entry name" value="HIS_KIN"/>
    <property type="match status" value="1"/>
</dbReference>
<evidence type="ECO:0000256" key="3">
    <source>
        <dbReference type="ARBA" id="ARBA00022553"/>
    </source>
</evidence>
<feature type="domain" description="Histidine kinase" evidence="10">
    <location>
        <begin position="717"/>
        <end position="927"/>
    </location>
</feature>
<dbReference type="InterPro" id="IPR013655">
    <property type="entry name" value="PAS_fold_3"/>
</dbReference>
<dbReference type="Pfam" id="PF08447">
    <property type="entry name" value="PAS_3"/>
    <property type="match status" value="1"/>
</dbReference>
<sequence>MKENEIVPDKLKALLNMAKWGWWKADFHDKTYTCSNFIIDLLDLKADILPFYDFKEFIREDYQARITNEFAFILAQDVYEQIFPIHTKYGIRWVHSQLGLKERDERGHLVAWGFLQCIEDQEKDTDRKALNKVNHLLYQQNSISRSLLTFLQTEEISSVILKILYDIQEQFNGDRVYIIEYDQKDMTQHCLYEVLNDRLPQNQQADLSLHIDETPWKNRQLMNSIPIILSNLDEIPQQGSKEKMRWDAQHIKSMMMVPMLSKDRVWGYLGINIMKEYRSWSNEDYQWFASMGNIISICIQLYRSEQIAHKEREYFENLYQYMPIGYIRMKLIYDGEGTPIDYIYLDANPAFEEITGKNRHHIIGKNASSLNFPISSRPSLKELTDILSVKNYYEANYSVNNGNKYCRTIIYSPGKEEIVALFSDTTETVNAHEALDRSEKMLRNIYKNIPVGIEIYDKNGIAIDINNKDLEIFGLTRKEDVLGVNFLDNPNFTEEVKAQVLARQEVNYVVRYDFSKVNLHKYYKTNYQNAIKNLLIRITPLYDNNDHFQNYLFIVIDNTEILTAHNKIKEFENFFSIIADYAKIGYCRWNQEEQKGFAISQWFKNWGASEDSQFENIIGVYPHVHPEDRPEIKKLYRDLLSGKINRMHKEVRVKDDNGKWKWIRSDIASRALENKRYLELTGINFDITEMKEIEAKLTEAKIKAETLDKLKSAFLANMSHEIRTPLNAIVGFSNLLLDTSEQAEKQQYINIIQENTDLLLQLISDILDLSKIEAGTFEVVNGDVDVNLLCQEIIRSSRLKTPENIQLVFGDHQPGCHLFSDRNRLHQVISNFINNAIKFTSRGSITLGYRFTRDQIEFYVQDTGIGIDQEHIHSIFDRFVQLDTFIHGTGLGLAICKSIVEQMGGTIGVDSEKGVGSRFWFTIPYIPSQATETEVTLTNTIQPEKNLNKPTILVAEDTDSNYILISTILKKEYAVLRALNGLEAIKMVEERHPDLVLMDIKMPDMDGLTATRRIRKKHIHVPIIALTAFAYDKDRTKALEAGCNEYITKPIQASLLKGMIKSFIN</sequence>
<dbReference type="Pfam" id="PF02518">
    <property type="entry name" value="HATPase_c"/>
    <property type="match status" value="1"/>
</dbReference>
<keyword evidence="5" id="KW-0547">Nucleotide-binding</keyword>
<evidence type="ECO:0000259" key="13">
    <source>
        <dbReference type="PROSITE" id="PS50113"/>
    </source>
</evidence>
<dbReference type="SMART" id="SM00387">
    <property type="entry name" value="HATPase_c"/>
    <property type="match status" value="1"/>
</dbReference>
<dbReference type="Gene3D" id="3.30.450.40">
    <property type="match status" value="1"/>
</dbReference>
<dbReference type="InterPro" id="IPR011006">
    <property type="entry name" value="CheY-like_superfamily"/>
</dbReference>
<proteinExistence type="predicted"/>